<dbReference type="InterPro" id="IPR050554">
    <property type="entry name" value="Met_Synthase/Corrinoid"/>
</dbReference>
<organism evidence="4 5">
    <name type="scientific">Bacteroides pyogenes JCM 6292</name>
    <dbReference type="NCBI Taxonomy" id="1235809"/>
    <lineage>
        <taxon>Bacteria</taxon>
        <taxon>Pseudomonadati</taxon>
        <taxon>Bacteroidota</taxon>
        <taxon>Bacteroidia</taxon>
        <taxon>Bacteroidales</taxon>
        <taxon>Bacteroidaceae</taxon>
        <taxon>Bacteroides</taxon>
    </lineage>
</organism>
<proteinExistence type="predicted"/>
<keyword evidence="2" id="KW-0170">Cobalt</keyword>
<evidence type="ECO:0000256" key="1">
    <source>
        <dbReference type="ARBA" id="ARBA00022723"/>
    </source>
</evidence>
<protein>
    <submittedName>
        <fullName evidence="4">5-methyltetrahydrofolate-homocysteine methyltransferase</fullName>
    </submittedName>
</protein>
<reference evidence="4 5" key="1">
    <citation type="journal article" date="2014" name="Genome Announc.">
        <title>Draft Genome Sequences of Three Strains of Bacteroides pyogenes Isolated from a Cat and Swine.</title>
        <authorList>
            <person name="Sakamoto M."/>
            <person name="Oshima K."/>
            <person name="Suda W."/>
            <person name="Kitamura K."/>
            <person name="Iida T."/>
            <person name="Hattori M."/>
            <person name="Ohkuma M."/>
        </authorList>
    </citation>
    <scope>NUCLEOTIDE SEQUENCE [LARGE SCALE GENOMIC DNA]</scope>
    <source>
        <strain evidence="4 5">JCM 6292</strain>
    </source>
</reference>
<comment type="caution">
    <text evidence="4">The sequence shown here is derived from an EMBL/GenBank/DDBJ whole genome shotgun (WGS) entry which is preliminary data.</text>
</comment>
<dbReference type="PANTHER" id="PTHR45833:SF1">
    <property type="entry name" value="METHIONINE SYNTHASE"/>
    <property type="match status" value="1"/>
</dbReference>
<dbReference type="GO" id="GO:0050667">
    <property type="term" value="P:homocysteine metabolic process"/>
    <property type="evidence" value="ECO:0007669"/>
    <property type="project" value="TreeGrafter"/>
</dbReference>
<dbReference type="EMBL" id="BAIQ01000030">
    <property type="protein sequence ID" value="GAE16251.1"/>
    <property type="molecule type" value="Genomic_DNA"/>
</dbReference>
<dbReference type="GO" id="GO:0046872">
    <property type="term" value="F:metal ion binding"/>
    <property type="evidence" value="ECO:0007669"/>
    <property type="project" value="UniProtKB-KW"/>
</dbReference>
<dbReference type="GO" id="GO:0046653">
    <property type="term" value="P:tetrahydrofolate metabolic process"/>
    <property type="evidence" value="ECO:0007669"/>
    <property type="project" value="TreeGrafter"/>
</dbReference>
<name>W4P8X7_9BACE</name>
<dbReference type="Gene3D" id="3.40.50.280">
    <property type="entry name" value="Cobalamin-binding domain"/>
    <property type="match status" value="1"/>
</dbReference>
<dbReference type="Proteomes" id="UP000018861">
    <property type="component" value="Unassembled WGS sequence"/>
</dbReference>
<keyword evidence="3" id="KW-0175">Coiled coil</keyword>
<dbReference type="GO" id="GO:0008705">
    <property type="term" value="F:methionine synthase activity"/>
    <property type="evidence" value="ECO:0007669"/>
    <property type="project" value="TreeGrafter"/>
</dbReference>
<accession>W4P8X7</accession>
<sequence length="76" mass="8751">MHTALKIAPVYSAPVVHLKDASQNVGIASRLLNPQTKEELVTELEMEYEVMRKKSENLRRETVTLEEARKNKLNLF</sequence>
<dbReference type="PANTHER" id="PTHR45833">
    <property type="entry name" value="METHIONINE SYNTHASE"/>
    <property type="match status" value="1"/>
</dbReference>
<dbReference type="GO" id="GO:0005829">
    <property type="term" value="C:cytosol"/>
    <property type="evidence" value="ECO:0007669"/>
    <property type="project" value="TreeGrafter"/>
</dbReference>
<evidence type="ECO:0000313" key="4">
    <source>
        <dbReference type="EMBL" id="GAE16251.1"/>
    </source>
</evidence>
<evidence type="ECO:0000313" key="5">
    <source>
        <dbReference type="Proteomes" id="UP000018861"/>
    </source>
</evidence>
<keyword evidence="4" id="KW-0808">Transferase</keyword>
<dbReference type="AlphaFoldDB" id="W4P8X7"/>
<dbReference type="GO" id="GO:0032259">
    <property type="term" value="P:methylation"/>
    <property type="evidence" value="ECO:0007669"/>
    <property type="project" value="UniProtKB-KW"/>
</dbReference>
<keyword evidence="1" id="KW-0479">Metal-binding</keyword>
<evidence type="ECO:0000256" key="2">
    <source>
        <dbReference type="ARBA" id="ARBA00023285"/>
    </source>
</evidence>
<evidence type="ECO:0000256" key="3">
    <source>
        <dbReference type="SAM" id="Coils"/>
    </source>
</evidence>
<keyword evidence="4" id="KW-0489">Methyltransferase</keyword>
<feature type="coiled-coil region" evidence="3">
    <location>
        <begin position="41"/>
        <end position="71"/>
    </location>
</feature>
<gene>
    <name evidence="4" type="ORF">JCM6292_2653</name>
</gene>